<evidence type="ECO:0000256" key="1">
    <source>
        <dbReference type="ARBA" id="ARBA00008416"/>
    </source>
</evidence>
<feature type="binding site" evidence="2">
    <location>
        <position position="72"/>
    </location>
    <ligand>
        <name>Fe cation</name>
        <dbReference type="ChEBI" id="CHEBI:24875"/>
    </ligand>
</feature>
<dbReference type="CDD" id="cd02909">
    <property type="entry name" value="cupin_pirin_N"/>
    <property type="match status" value="1"/>
</dbReference>
<dbReference type="InterPro" id="IPR011051">
    <property type="entry name" value="RmlC_Cupin_sf"/>
</dbReference>
<dbReference type="Gene3D" id="2.60.120.10">
    <property type="entry name" value="Jelly Rolls"/>
    <property type="match status" value="2"/>
</dbReference>
<evidence type="ECO:0000259" key="6">
    <source>
        <dbReference type="Pfam" id="PF05726"/>
    </source>
</evidence>
<dbReference type="Pfam" id="PF02678">
    <property type="entry name" value="Pirin"/>
    <property type="match status" value="1"/>
</dbReference>
<sequence length="307" mass="33182">MNTPSTASTQQRKHGPVLERIPTKNADVGGVPVRRAIPTKARRTVGAWCFLDHLGPSILTPETGMNVGPHPHIGLQTFTWMLTGEVMHHDSLGYAQVIRPGQVNLMTAGRGIAHSEESLGAGTMHASQLWIALPESHRHCEPAFAHHPILPQTNIQGVEVTLLAGQSFGLQSPVQVFSELVGADLSAPAATTARIPLEPGFEHAILCLEESAVIEGERIVPGELFYLGDGRDRIDIQFEAGGHLLLIGGTPFEEPVLMWWNFVARTADEISQATEDWNAGQRFGEVAGTALPRLAAPEFNARMRAAT</sequence>
<dbReference type="PIRSF" id="PIRSF006232">
    <property type="entry name" value="Pirin"/>
    <property type="match status" value="1"/>
</dbReference>
<comment type="similarity">
    <text evidence="1 3">Belongs to the pirin family.</text>
</comment>
<feature type="binding site" evidence="2">
    <location>
        <position position="114"/>
    </location>
    <ligand>
        <name>Fe cation</name>
        <dbReference type="ChEBI" id="CHEBI:24875"/>
    </ligand>
</feature>
<feature type="compositionally biased region" description="Polar residues" evidence="4">
    <location>
        <begin position="1"/>
        <end position="10"/>
    </location>
</feature>
<evidence type="ECO:0008006" key="9">
    <source>
        <dbReference type="Google" id="ProtNLM"/>
    </source>
</evidence>
<accession>A0A4R3VCN4</accession>
<dbReference type="CDD" id="cd02247">
    <property type="entry name" value="cupin_pirin_C"/>
    <property type="match status" value="1"/>
</dbReference>
<feature type="binding site" evidence="2">
    <location>
        <position position="70"/>
    </location>
    <ligand>
        <name>Fe cation</name>
        <dbReference type="ChEBI" id="CHEBI:24875"/>
    </ligand>
</feature>
<reference evidence="7 8" key="1">
    <citation type="submission" date="2019-03" db="EMBL/GenBank/DDBJ databases">
        <title>Genomic Encyclopedia of Type Strains, Phase IV (KMG-IV): sequencing the most valuable type-strain genomes for metagenomic binning, comparative biology and taxonomic classification.</title>
        <authorList>
            <person name="Goeker M."/>
        </authorList>
    </citation>
    <scope>NUCLEOTIDE SEQUENCE [LARGE SCALE GENOMIC DNA]</scope>
    <source>
        <strain evidence="7 8">DSM 100048</strain>
    </source>
</reference>
<proteinExistence type="inferred from homology"/>
<comment type="cofactor">
    <cofactor evidence="2">
        <name>Fe cation</name>
        <dbReference type="ChEBI" id="CHEBI:24875"/>
    </cofactor>
    <text evidence="2">Binds 1 Fe cation per subunit.</text>
</comment>
<feature type="domain" description="Pirin N-terminal" evidence="5">
    <location>
        <begin position="31"/>
        <end position="131"/>
    </location>
</feature>
<dbReference type="PANTHER" id="PTHR13903">
    <property type="entry name" value="PIRIN-RELATED"/>
    <property type="match status" value="1"/>
</dbReference>
<protein>
    <recommendedName>
        <fullName evidence="9">Pirin family protein</fullName>
    </recommendedName>
</protein>
<dbReference type="AlphaFoldDB" id="A0A4R3VCN4"/>
<evidence type="ECO:0000256" key="3">
    <source>
        <dbReference type="RuleBase" id="RU003457"/>
    </source>
</evidence>
<evidence type="ECO:0000256" key="2">
    <source>
        <dbReference type="PIRSR" id="PIRSR006232-1"/>
    </source>
</evidence>
<comment type="caution">
    <text evidence="7">The sequence shown here is derived from an EMBL/GenBank/DDBJ whole genome shotgun (WGS) entry which is preliminary data.</text>
</comment>
<dbReference type="Proteomes" id="UP000294692">
    <property type="component" value="Unassembled WGS sequence"/>
</dbReference>
<dbReference type="InterPro" id="IPR014710">
    <property type="entry name" value="RmlC-like_jellyroll"/>
</dbReference>
<keyword evidence="2" id="KW-0408">Iron</keyword>
<dbReference type="InterPro" id="IPR012093">
    <property type="entry name" value="Pirin"/>
</dbReference>
<dbReference type="SUPFAM" id="SSF51182">
    <property type="entry name" value="RmlC-like cupins"/>
    <property type="match status" value="1"/>
</dbReference>
<feature type="domain" description="Pirin C-terminal" evidence="6">
    <location>
        <begin position="183"/>
        <end position="282"/>
    </location>
</feature>
<feature type="binding site" evidence="2">
    <location>
        <position position="116"/>
    </location>
    <ligand>
        <name>Fe cation</name>
        <dbReference type="ChEBI" id="CHEBI:24875"/>
    </ligand>
</feature>
<feature type="region of interest" description="Disordered" evidence="4">
    <location>
        <begin position="1"/>
        <end position="25"/>
    </location>
</feature>
<dbReference type="RefSeq" id="WP_132473222.1">
    <property type="nucleotide sequence ID" value="NZ_JBHRVM010000001.1"/>
</dbReference>
<evidence type="ECO:0000259" key="5">
    <source>
        <dbReference type="Pfam" id="PF02678"/>
    </source>
</evidence>
<dbReference type="Pfam" id="PF05726">
    <property type="entry name" value="Pirin_C"/>
    <property type="match status" value="1"/>
</dbReference>
<gene>
    <name evidence="7" type="ORF">EV686_101549</name>
</gene>
<keyword evidence="8" id="KW-1185">Reference proteome</keyword>
<evidence type="ECO:0000313" key="7">
    <source>
        <dbReference type="EMBL" id="TCV03087.1"/>
    </source>
</evidence>
<dbReference type="EMBL" id="SMBX01000001">
    <property type="protein sequence ID" value="TCV03087.1"/>
    <property type="molecule type" value="Genomic_DNA"/>
</dbReference>
<dbReference type="InterPro" id="IPR003829">
    <property type="entry name" value="Pirin_N_dom"/>
</dbReference>
<dbReference type="OrthoDB" id="321327at2"/>
<evidence type="ECO:0000313" key="8">
    <source>
        <dbReference type="Proteomes" id="UP000294692"/>
    </source>
</evidence>
<keyword evidence="2" id="KW-0479">Metal-binding</keyword>
<dbReference type="PANTHER" id="PTHR13903:SF8">
    <property type="entry name" value="PIRIN"/>
    <property type="match status" value="1"/>
</dbReference>
<name>A0A4R3VCN4_9BURK</name>
<evidence type="ECO:0000256" key="4">
    <source>
        <dbReference type="SAM" id="MobiDB-lite"/>
    </source>
</evidence>
<dbReference type="GO" id="GO:0046872">
    <property type="term" value="F:metal ion binding"/>
    <property type="evidence" value="ECO:0007669"/>
    <property type="project" value="UniProtKB-KW"/>
</dbReference>
<dbReference type="InterPro" id="IPR008778">
    <property type="entry name" value="Pirin_C_dom"/>
</dbReference>
<organism evidence="7 8">
    <name type="scientific">Paracandidimonas soli</name>
    <dbReference type="NCBI Taxonomy" id="1917182"/>
    <lineage>
        <taxon>Bacteria</taxon>
        <taxon>Pseudomonadati</taxon>
        <taxon>Pseudomonadota</taxon>
        <taxon>Betaproteobacteria</taxon>
        <taxon>Burkholderiales</taxon>
        <taxon>Alcaligenaceae</taxon>
        <taxon>Paracandidimonas</taxon>
    </lineage>
</organism>